<feature type="signal peptide" evidence="9">
    <location>
        <begin position="1"/>
        <end position="17"/>
    </location>
</feature>
<reference evidence="11 12" key="1">
    <citation type="submission" date="2021-11" db="EMBL/GenBank/DDBJ databases">
        <authorList>
            <person name="Islam A."/>
            <person name="Islam S."/>
            <person name="Flora M.S."/>
            <person name="Rahman M."/>
            <person name="Ziaur R.M."/>
            <person name="Epstein J.H."/>
            <person name="Hassan M."/>
            <person name="Klassen M."/>
            <person name="Woodard K."/>
            <person name="Webb A."/>
            <person name="Webby R.J."/>
            <person name="El Zowalaty M.E."/>
        </authorList>
    </citation>
    <scope>NUCLEOTIDE SEQUENCE [LARGE SCALE GENOMIC DNA]</scope>
    <source>
        <strain evidence="11">Pbs1</strain>
    </source>
</reference>
<evidence type="ECO:0000256" key="3">
    <source>
        <dbReference type="ARBA" id="ARBA00022729"/>
    </source>
</evidence>
<dbReference type="Pfam" id="PF00026">
    <property type="entry name" value="Asp"/>
    <property type="match status" value="1"/>
</dbReference>
<keyword evidence="4 7" id="KW-0064">Aspartyl protease</keyword>
<keyword evidence="8" id="KW-0472">Membrane</keyword>
<gene>
    <name evidence="11" type="ORF">PBS001_LOCUS6774</name>
</gene>
<sequence length="580" mass="63034">MFALLSLLQVTIDIVSGSDIIQQQLWGLPSGLAYYVQVTIGSPLYSSTTSRDSSANSFNLLLDTGSANTAVVTAECCSLTNENLYSCADSSTCVDQGKSVNVTYVSSSWSGQFVQDVFSGQGLGIVENMPFAEITAEDGFLSSGYDGIIGLAYEAIASPMTNTLTPYFDHVQTTKRLSNMFSLQMCGALQSLTLSNVSVADRLYLYAGEFLLGGMEGPNGETYHKGGIVYTPLVQEEYYNVIVTNIGVNGKSLELDCKSINSPRAIIDSGSSNLMLPTSVYSAVIAELKLHVERMMPNVSDVFFDDQSACCSSECDPTNVDSIIYSLPSLTISIAVDIEQSQQMTVTIPAEYIWRPLVVSTGLGEMVCRVFGISEGDFTLLGNVFMDGLLTVHDREKKRIGLAVADNCPNGVTSSKTITVEKLGAEGVFCDCFGSSDRKGSLLSSYWPFSSKPCFFWQWWMYVVIMAIVVVFLMGFAYSYLLWKRRKVKQQLGNVQSQHQLNVHRNIYLNDHHHDNLLLDPTQQSSMSLVETSTLPASTALSMNSGVPATGGYRLVFSPLAHNSPRNAPAASAAVPGRKT</sequence>
<dbReference type="PROSITE" id="PS00141">
    <property type="entry name" value="ASP_PROTEASE"/>
    <property type="match status" value="2"/>
</dbReference>
<dbReference type="Gene3D" id="2.40.70.10">
    <property type="entry name" value="Acid Proteases"/>
    <property type="match status" value="2"/>
</dbReference>
<dbReference type="InterPro" id="IPR033121">
    <property type="entry name" value="PEPTIDASE_A1"/>
</dbReference>
<dbReference type="InterPro" id="IPR021109">
    <property type="entry name" value="Peptidase_aspartic_dom_sf"/>
</dbReference>
<comment type="caution">
    <text evidence="11">The sequence shown here is derived from an EMBL/GenBank/DDBJ whole genome shotgun (WGS) entry which is preliminary data.</text>
</comment>
<dbReference type="EMBL" id="CAKLCB010000345">
    <property type="protein sequence ID" value="CAH0520283.1"/>
    <property type="molecule type" value="Genomic_DNA"/>
</dbReference>
<proteinExistence type="inferred from homology"/>
<organism evidence="11 12">
    <name type="scientific">Peronospora belbahrii</name>
    <dbReference type="NCBI Taxonomy" id="622444"/>
    <lineage>
        <taxon>Eukaryota</taxon>
        <taxon>Sar</taxon>
        <taxon>Stramenopiles</taxon>
        <taxon>Oomycota</taxon>
        <taxon>Peronosporomycetes</taxon>
        <taxon>Peronosporales</taxon>
        <taxon>Peronosporaceae</taxon>
        <taxon>Peronospora</taxon>
    </lineage>
</organism>
<keyword evidence="8" id="KW-1133">Transmembrane helix</keyword>
<evidence type="ECO:0000313" key="12">
    <source>
        <dbReference type="Proteomes" id="UP001158986"/>
    </source>
</evidence>
<evidence type="ECO:0000256" key="1">
    <source>
        <dbReference type="ARBA" id="ARBA00007447"/>
    </source>
</evidence>
<dbReference type="PROSITE" id="PS51767">
    <property type="entry name" value="PEPTIDASE_A1"/>
    <property type="match status" value="1"/>
</dbReference>
<dbReference type="InterPro" id="IPR001461">
    <property type="entry name" value="Aspartic_peptidase_A1"/>
</dbReference>
<dbReference type="PRINTS" id="PR00792">
    <property type="entry name" value="PEPSIN"/>
</dbReference>
<keyword evidence="12" id="KW-1185">Reference proteome</keyword>
<evidence type="ECO:0000256" key="5">
    <source>
        <dbReference type="ARBA" id="ARBA00022801"/>
    </source>
</evidence>
<comment type="similarity">
    <text evidence="1 7">Belongs to the peptidase A1 family.</text>
</comment>
<dbReference type="InterPro" id="IPR001969">
    <property type="entry name" value="Aspartic_peptidase_AS"/>
</dbReference>
<evidence type="ECO:0000256" key="8">
    <source>
        <dbReference type="SAM" id="Phobius"/>
    </source>
</evidence>
<evidence type="ECO:0000256" key="4">
    <source>
        <dbReference type="ARBA" id="ARBA00022750"/>
    </source>
</evidence>
<evidence type="ECO:0000256" key="6">
    <source>
        <dbReference type="ARBA" id="ARBA00023145"/>
    </source>
</evidence>
<feature type="transmembrane region" description="Helical" evidence="8">
    <location>
        <begin position="459"/>
        <end position="483"/>
    </location>
</feature>
<keyword evidence="5 7" id="KW-0378">Hydrolase</keyword>
<evidence type="ECO:0000256" key="9">
    <source>
        <dbReference type="SAM" id="SignalP"/>
    </source>
</evidence>
<protein>
    <recommendedName>
        <fullName evidence="10">Peptidase A1 domain-containing protein</fullName>
    </recommendedName>
</protein>
<evidence type="ECO:0000256" key="2">
    <source>
        <dbReference type="ARBA" id="ARBA00022670"/>
    </source>
</evidence>
<keyword evidence="8" id="KW-0812">Transmembrane</keyword>
<keyword evidence="3 9" id="KW-0732">Signal</keyword>
<feature type="chain" id="PRO_5045391401" description="Peptidase A1 domain-containing protein" evidence="9">
    <location>
        <begin position="18"/>
        <end position="580"/>
    </location>
</feature>
<evidence type="ECO:0000313" key="11">
    <source>
        <dbReference type="EMBL" id="CAH0520283.1"/>
    </source>
</evidence>
<dbReference type="PANTHER" id="PTHR47965:SF12">
    <property type="entry name" value="ASPARTIC PROTEINASE 3-RELATED"/>
    <property type="match status" value="1"/>
</dbReference>
<evidence type="ECO:0000259" key="10">
    <source>
        <dbReference type="PROSITE" id="PS51767"/>
    </source>
</evidence>
<feature type="domain" description="Peptidase A1" evidence="10">
    <location>
        <begin position="45"/>
        <end position="403"/>
    </location>
</feature>
<dbReference type="SUPFAM" id="SSF50630">
    <property type="entry name" value="Acid proteases"/>
    <property type="match status" value="1"/>
</dbReference>
<evidence type="ECO:0000256" key="7">
    <source>
        <dbReference type="RuleBase" id="RU000454"/>
    </source>
</evidence>
<keyword evidence="6" id="KW-0865">Zymogen</keyword>
<dbReference type="PANTHER" id="PTHR47965">
    <property type="entry name" value="ASPARTYL PROTEASE-RELATED"/>
    <property type="match status" value="1"/>
</dbReference>
<dbReference type="Proteomes" id="UP001158986">
    <property type="component" value="Unassembled WGS sequence"/>
</dbReference>
<accession>A0ABN8DAB5</accession>
<name>A0ABN8DAB5_9STRA</name>
<keyword evidence="2 7" id="KW-0645">Protease</keyword>